<dbReference type="InterPro" id="IPR018060">
    <property type="entry name" value="HTH_AraC"/>
</dbReference>
<evidence type="ECO:0000259" key="5">
    <source>
        <dbReference type="PROSITE" id="PS01124"/>
    </source>
</evidence>
<dbReference type="InterPro" id="IPR009057">
    <property type="entry name" value="Homeodomain-like_sf"/>
</dbReference>
<dbReference type="Pfam" id="PF12833">
    <property type="entry name" value="HTH_18"/>
    <property type="match status" value="1"/>
</dbReference>
<feature type="domain" description="HTH araC/xylS-type" evidence="5">
    <location>
        <begin position="187"/>
        <end position="284"/>
    </location>
</feature>
<gene>
    <name evidence="6" type="ORF">PQR62_00495</name>
</gene>
<evidence type="ECO:0000256" key="2">
    <source>
        <dbReference type="ARBA" id="ARBA00023125"/>
    </source>
</evidence>
<dbReference type="PANTHER" id="PTHR46796:SF2">
    <property type="entry name" value="TRANSCRIPTIONAL REGULATORY PROTEIN"/>
    <property type="match status" value="1"/>
</dbReference>
<dbReference type="InterPro" id="IPR050204">
    <property type="entry name" value="AraC_XylS_family_regulators"/>
</dbReference>
<dbReference type="PROSITE" id="PS01124">
    <property type="entry name" value="HTH_ARAC_FAMILY_2"/>
    <property type="match status" value="1"/>
</dbReference>
<evidence type="ECO:0000256" key="3">
    <source>
        <dbReference type="ARBA" id="ARBA00023163"/>
    </source>
</evidence>
<evidence type="ECO:0000313" key="7">
    <source>
        <dbReference type="Proteomes" id="UP001629246"/>
    </source>
</evidence>
<keyword evidence="1" id="KW-0805">Transcription regulation</keyword>
<dbReference type="SUPFAM" id="SSF51215">
    <property type="entry name" value="Regulatory protein AraC"/>
    <property type="match status" value="1"/>
</dbReference>
<comment type="caution">
    <text evidence="6">The sequence shown here is derived from an EMBL/GenBank/DDBJ whole genome shotgun (WGS) entry which is preliminary data.</text>
</comment>
<dbReference type="RefSeq" id="WP_408153681.1">
    <property type="nucleotide sequence ID" value="NZ_JAQQFM010000001.1"/>
</dbReference>
<reference evidence="6 7" key="1">
    <citation type="journal article" date="2024" name="Chem. Sci.">
        <title>Discovery of megapolipeptins by genome mining of a Burkholderiales bacteria collection.</title>
        <authorList>
            <person name="Paulo B.S."/>
            <person name="Recchia M.J.J."/>
            <person name="Lee S."/>
            <person name="Fergusson C.H."/>
            <person name="Romanowski S.B."/>
            <person name="Hernandez A."/>
            <person name="Krull N."/>
            <person name="Liu D.Y."/>
            <person name="Cavanagh H."/>
            <person name="Bos A."/>
            <person name="Gray C.A."/>
            <person name="Murphy B.T."/>
            <person name="Linington R.G."/>
            <person name="Eustaquio A.S."/>
        </authorList>
    </citation>
    <scope>NUCLEOTIDE SEQUENCE [LARGE SCALE GENOMIC DNA]</scope>
    <source>
        <strain evidence="6 7">RL21-008-BIB-A</strain>
    </source>
</reference>
<evidence type="ECO:0000256" key="1">
    <source>
        <dbReference type="ARBA" id="ARBA00023015"/>
    </source>
</evidence>
<sequence>MQVACPSPQSSEDRRGSVERNAAAGDWISRSPQQGSVERIEAFFHGHGYAPHRHDTYAIGRTLAGVQSFSYRRNVRHSLPGYTIVLHPDELHDGRASTDEGIRYRMVYIQPALLQQALGGSALPFVADGLSTDPRLFAASQTLLRGMQHPLAPLEQDDALLDLALALQAVGGTRSRPGKSGDFRAAQLAREYLHDQLEHSISLDRLAAVAGRDRWALTRDFRSYFGTSPYRYLTMRRLDLARRLMLQGQPLAEVAANAGFADQSHMTRQFGQAFGLPPARWLRIQRTAAR</sequence>
<keyword evidence="3" id="KW-0804">Transcription</keyword>
<accession>A0ABW9A1N1</accession>
<keyword evidence="7" id="KW-1185">Reference proteome</keyword>
<dbReference type="SUPFAM" id="SSF46689">
    <property type="entry name" value="Homeodomain-like"/>
    <property type="match status" value="2"/>
</dbReference>
<dbReference type="PANTHER" id="PTHR46796">
    <property type="entry name" value="HTH-TYPE TRANSCRIPTIONAL ACTIVATOR RHAS-RELATED"/>
    <property type="match status" value="1"/>
</dbReference>
<dbReference type="InterPro" id="IPR003313">
    <property type="entry name" value="AraC-bd"/>
</dbReference>
<name>A0ABW9A1N1_9BURK</name>
<feature type="region of interest" description="Disordered" evidence="4">
    <location>
        <begin position="1"/>
        <end position="31"/>
    </location>
</feature>
<dbReference type="Gene3D" id="1.10.10.60">
    <property type="entry name" value="Homeodomain-like"/>
    <property type="match status" value="1"/>
</dbReference>
<proteinExistence type="predicted"/>
<dbReference type="InterPro" id="IPR037923">
    <property type="entry name" value="HTH-like"/>
</dbReference>
<dbReference type="Proteomes" id="UP001629246">
    <property type="component" value="Unassembled WGS sequence"/>
</dbReference>
<keyword evidence="2" id="KW-0238">DNA-binding</keyword>
<protein>
    <submittedName>
        <fullName evidence="6">AraC family transcriptional regulator</fullName>
    </submittedName>
</protein>
<dbReference type="SMART" id="SM00342">
    <property type="entry name" value="HTH_ARAC"/>
    <property type="match status" value="1"/>
</dbReference>
<dbReference type="Pfam" id="PF02311">
    <property type="entry name" value="AraC_binding"/>
    <property type="match status" value="1"/>
</dbReference>
<dbReference type="EMBL" id="JAQQFM010000001">
    <property type="protein sequence ID" value="MFL9922721.1"/>
    <property type="molecule type" value="Genomic_DNA"/>
</dbReference>
<evidence type="ECO:0000313" key="6">
    <source>
        <dbReference type="EMBL" id="MFL9922721.1"/>
    </source>
</evidence>
<evidence type="ECO:0000256" key="4">
    <source>
        <dbReference type="SAM" id="MobiDB-lite"/>
    </source>
</evidence>
<organism evidence="6 7">
    <name type="scientific">Herbaspirillum lusitanum</name>
    <dbReference type="NCBI Taxonomy" id="213312"/>
    <lineage>
        <taxon>Bacteria</taxon>
        <taxon>Pseudomonadati</taxon>
        <taxon>Pseudomonadota</taxon>
        <taxon>Betaproteobacteria</taxon>
        <taxon>Burkholderiales</taxon>
        <taxon>Oxalobacteraceae</taxon>
        <taxon>Herbaspirillum</taxon>
    </lineage>
</organism>